<evidence type="ECO:0000313" key="1">
    <source>
        <dbReference type="EMBL" id="MFD2066886.1"/>
    </source>
</evidence>
<protein>
    <submittedName>
        <fullName evidence="1">DUF5694 domain-containing protein</fullName>
    </submittedName>
</protein>
<sequence>MTVAQKMTQKQIEQRVQEIFPDSLVKADVLLLGLFHFNYPGLDGYKTEESMQVEILSKERQQQVKELTKLLATYKPTKIVVEYPAASQGKLDALYADFKLDDLKTKRDETYQLGFRLAKQLQHEKVYAFDSKPFRYSLASEDSAWIAKQFEQGEPLVKAWYDRYNQFYAYDDTITKRMPLKDYLLLLNSDEALRISHGVYLVETRIGTETEPAGADAFITSWYNRNIRMFSNLQRLAGKGDRILVLVGAGHVPILKHLLKNAPDMKLRRLDEFVKY</sequence>
<reference evidence="2" key="1">
    <citation type="journal article" date="2019" name="Int. J. Syst. Evol. Microbiol.">
        <title>The Global Catalogue of Microorganisms (GCM) 10K type strain sequencing project: providing services to taxonomists for standard genome sequencing and annotation.</title>
        <authorList>
            <consortium name="The Broad Institute Genomics Platform"/>
            <consortium name="The Broad Institute Genome Sequencing Center for Infectious Disease"/>
            <person name="Wu L."/>
            <person name="Ma J."/>
        </authorList>
    </citation>
    <scope>NUCLEOTIDE SEQUENCE [LARGE SCALE GENOMIC DNA]</scope>
    <source>
        <strain evidence="2">JCM 16545</strain>
    </source>
</reference>
<proteinExistence type="predicted"/>
<gene>
    <name evidence="1" type="ORF">ACFSKU_08315</name>
</gene>
<comment type="caution">
    <text evidence="1">The sequence shown here is derived from an EMBL/GenBank/DDBJ whole genome shotgun (WGS) entry which is preliminary data.</text>
</comment>
<dbReference type="InterPro" id="IPR043749">
    <property type="entry name" value="DUF5694"/>
</dbReference>
<dbReference type="RefSeq" id="WP_229961543.1">
    <property type="nucleotide sequence ID" value="NZ_JAJJWI010000013.1"/>
</dbReference>
<evidence type="ECO:0000313" key="2">
    <source>
        <dbReference type="Proteomes" id="UP001597369"/>
    </source>
</evidence>
<accession>A0ABW4WXD0</accession>
<organism evidence="1 2">
    <name type="scientific">Pontibacter silvestris</name>
    <dbReference type="NCBI Taxonomy" id="2305183"/>
    <lineage>
        <taxon>Bacteria</taxon>
        <taxon>Pseudomonadati</taxon>
        <taxon>Bacteroidota</taxon>
        <taxon>Cytophagia</taxon>
        <taxon>Cytophagales</taxon>
        <taxon>Hymenobacteraceae</taxon>
        <taxon>Pontibacter</taxon>
    </lineage>
</organism>
<name>A0ABW4WXD0_9BACT</name>
<dbReference type="Proteomes" id="UP001597369">
    <property type="component" value="Unassembled WGS sequence"/>
</dbReference>
<dbReference type="Pfam" id="PF18950">
    <property type="entry name" value="DUF5694"/>
    <property type="match status" value="1"/>
</dbReference>
<keyword evidence="2" id="KW-1185">Reference proteome</keyword>
<dbReference type="EMBL" id="JBHUHV010000024">
    <property type="protein sequence ID" value="MFD2066886.1"/>
    <property type="molecule type" value="Genomic_DNA"/>
</dbReference>